<dbReference type="AlphaFoldDB" id="A0A9P6QR05"/>
<name>A0A9P6QR05_9FUNG</name>
<protein>
    <submittedName>
        <fullName evidence="2">Uncharacterized protein</fullName>
    </submittedName>
</protein>
<proteinExistence type="predicted"/>
<feature type="chain" id="PRO_5040271091" evidence="1">
    <location>
        <begin position="20"/>
        <end position="183"/>
    </location>
</feature>
<reference evidence="2" key="1">
    <citation type="journal article" date="2020" name="Fungal Divers.">
        <title>Resolving the Mortierellaceae phylogeny through synthesis of multi-gene phylogenetics and phylogenomics.</title>
        <authorList>
            <person name="Vandepol N."/>
            <person name="Liber J."/>
            <person name="Desiro A."/>
            <person name="Na H."/>
            <person name="Kennedy M."/>
            <person name="Barry K."/>
            <person name="Grigoriev I.V."/>
            <person name="Miller A.N."/>
            <person name="O'Donnell K."/>
            <person name="Stajich J.E."/>
            <person name="Bonito G."/>
        </authorList>
    </citation>
    <scope>NUCLEOTIDE SEQUENCE</scope>
    <source>
        <strain evidence="2">NVP60</strain>
    </source>
</reference>
<sequence length="183" mass="20929">MRFLIFATIALAVVSIVFSQPVLENDTTIKVRAELEDTPTDFVRAYPLTPREQNMCDELISLLMDTIEEVQLITYSILDKANDRLGPQISYNQRHDLLYIRRTADQFGQAYAMAGSYKFTKRSVNVWLARFADKQDTNLRIYAELLGISGSNTFIEARVRFQKIQSHTKGLNELICVTDQSPV</sequence>
<dbReference type="OrthoDB" id="10346402at2759"/>
<comment type="caution">
    <text evidence="2">The sequence shown here is derived from an EMBL/GenBank/DDBJ whole genome shotgun (WGS) entry which is preliminary data.</text>
</comment>
<feature type="signal peptide" evidence="1">
    <location>
        <begin position="1"/>
        <end position="19"/>
    </location>
</feature>
<evidence type="ECO:0000256" key="1">
    <source>
        <dbReference type="SAM" id="SignalP"/>
    </source>
</evidence>
<evidence type="ECO:0000313" key="3">
    <source>
        <dbReference type="Proteomes" id="UP000823405"/>
    </source>
</evidence>
<organism evidence="2 3">
    <name type="scientific">Linnemannia gamsii</name>
    <dbReference type="NCBI Taxonomy" id="64522"/>
    <lineage>
        <taxon>Eukaryota</taxon>
        <taxon>Fungi</taxon>
        <taxon>Fungi incertae sedis</taxon>
        <taxon>Mucoromycota</taxon>
        <taxon>Mortierellomycotina</taxon>
        <taxon>Mortierellomycetes</taxon>
        <taxon>Mortierellales</taxon>
        <taxon>Mortierellaceae</taxon>
        <taxon>Linnemannia</taxon>
    </lineage>
</organism>
<dbReference type="EMBL" id="JAAAIN010002309">
    <property type="protein sequence ID" value="KAG0294609.1"/>
    <property type="molecule type" value="Genomic_DNA"/>
</dbReference>
<gene>
    <name evidence="2" type="ORF">BGZ97_005040</name>
</gene>
<keyword evidence="3" id="KW-1185">Reference proteome</keyword>
<accession>A0A9P6QR05</accession>
<dbReference type="Proteomes" id="UP000823405">
    <property type="component" value="Unassembled WGS sequence"/>
</dbReference>
<keyword evidence="1" id="KW-0732">Signal</keyword>
<evidence type="ECO:0000313" key="2">
    <source>
        <dbReference type="EMBL" id="KAG0294609.1"/>
    </source>
</evidence>